<feature type="transmembrane region" description="Helical" evidence="10">
    <location>
        <begin position="255"/>
        <end position="278"/>
    </location>
</feature>
<comment type="subcellular location">
    <subcellularLocation>
        <location evidence="1 10">Cell membrane</location>
        <topology evidence="1 10">Multi-pass membrane protein</topology>
    </subcellularLocation>
</comment>
<feature type="transmembrane region" description="Helical" evidence="10">
    <location>
        <begin position="167"/>
        <end position="187"/>
    </location>
</feature>
<dbReference type="Proteomes" id="UP001430953">
    <property type="component" value="Unassembled WGS sequence"/>
</dbReference>
<sequence>MELRILSLNFLFYSLSGFWRPVQWTSKLSKTLYGVFTFISGYLTFYMFVTHFMYIIFVVETLNDLASCCFHILAIVNLISKELTVVTRRNRLINLIEMLQEDPCKPCDKEETDIQLKYDYMIRSYSMPYIIICSMSMMNCWIGGVLFMLEGQIPYGLAWVPWDCSSFFIFFLTSIQVMLGTFLAIFVNIATETSILGFCLQICARFEILKYRLQKMINHNEWENISSFTNKTSRLAKHVSHHLYIIRLAEMINDIFDHVIFFQFSTSILILCSTLYHLSLNSVLLDVLVLSAFTVCIFLQIFFYCWGANEVMLKSVEFGKDIYDLNWILMTNSERKDLLIIMKRSAKPIKFSSSFLITLSLESYTNLMKASFSAFNLMQQL</sequence>
<keyword evidence="2" id="KW-1003">Cell membrane</keyword>
<keyword evidence="4 10" id="KW-0812">Transmembrane</keyword>
<keyword evidence="12" id="KW-1185">Reference proteome</keyword>
<comment type="similarity">
    <text evidence="10">Belongs to the insect chemoreceptor superfamily. Heteromeric odorant receptor channel (TC 1.A.69) family.</text>
</comment>
<dbReference type="PANTHER" id="PTHR21137:SF35">
    <property type="entry name" value="ODORANT RECEPTOR 19A-RELATED"/>
    <property type="match status" value="1"/>
</dbReference>
<evidence type="ECO:0000256" key="3">
    <source>
        <dbReference type="ARBA" id="ARBA00022606"/>
    </source>
</evidence>
<keyword evidence="9 10" id="KW-0807">Transducer</keyword>
<keyword evidence="3 10" id="KW-0716">Sensory transduction</keyword>
<evidence type="ECO:0000313" key="11">
    <source>
        <dbReference type="EMBL" id="KAL0112557.1"/>
    </source>
</evidence>
<reference evidence="11 12" key="1">
    <citation type="submission" date="2023-03" db="EMBL/GenBank/DDBJ databases">
        <title>High recombination rates correlate with genetic variation in Cardiocondyla obscurior ants.</title>
        <authorList>
            <person name="Errbii M."/>
        </authorList>
    </citation>
    <scope>NUCLEOTIDE SEQUENCE [LARGE SCALE GENOMIC DNA]</scope>
    <source>
        <strain evidence="11">Alpha-2009</strain>
        <tissue evidence="11">Whole body</tissue>
    </source>
</reference>
<evidence type="ECO:0000256" key="7">
    <source>
        <dbReference type="ARBA" id="ARBA00023136"/>
    </source>
</evidence>
<dbReference type="EMBL" id="JADYXP020000012">
    <property type="protein sequence ID" value="KAL0112557.1"/>
    <property type="molecule type" value="Genomic_DNA"/>
</dbReference>
<dbReference type="GO" id="GO:0007165">
    <property type="term" value="P:signal transduction"/>
    <property type="evidence" value="ECO:0007669"/>
    <property type="project" value="UniProtKB-KW"/>
</dbReference>
<keyword evidence="8 10" id="KW-0675">Receptor</keyword>
<dbReference type="AlphaFoldDB" id="A0AAW2FF28"/>
<evidence type="ECO:0000256" key="8">
    <source>
        <dbReference type="ARBA" id="ARBA00023170"/>
    </source>
</evidence>
<evidence type="ECO:0000256" key="1">
    <source>
        <dbReference type="ARBA" id="ARBA00004651"/>
    </source>
</evidence>
<name>A0AAW2FF28_9HYME</name>
<feature type="transmembrane region" description="Helical" evidence="10">
    <location>
        <begin position="284"/>
        <end position="306"/>
    </location>
</feature>
<feature type="transmembrane region" description="Helical" evidence="10">
    <location>
        <begin position="127"/>
        <end position="147"/>
    </location>
</feature>
<evidence type="ECO:0000256" key="5">
    <source>
        <dbReference type="ARBA" id="ARBA00022725"/>
    </source>
</evidence>
<dbReference type="GO" id="GO:0005549">
    <property type="term" value="F:odorant binding"/>
    <property type="evidence" value="ECO:0007669"/>
    <property type="project" value="InterPro"/>
</dbReference>
<keyword evidence="5 10" id="KW-0552">Olfaction</keyword>
<dbReference type="GO" id="GO:0004984">
    <property type="term" value="F:olfactory receptor activity"/>
    <property type="evidence" value="ECO:0007669"/>
    <property type="project" value="InterPro"/>
</dbReference>
<dbReference type="Pfam" id="PF02949">
    <property type="entry name" value="7tm_6"/>
    <property type="match status" value="1"/>
</dbReference>
<evidence type="ECO:0000256" key="10">
    <source>
        <dbReference type="RuleBase" id="RU351113"/>
    </source>
</evidence>
<evidence type="ECO:0000256" key="9">
    <source>
        <dbReference type="ARBA" id="ARBA00023224"/>
    </source>
</evidence>
<organism evidence="11 12">
    <name type="scientific">Cardiocondyla obscurior</name>
    <dbReference type="NCBI Taxonomy" id="286306"/>
    <lineage>
        <taxon>Eukaryota</taxon>
        <taxon>Metazoa</taxon>
        <taxon>Ecdysozoa</taxon>
        <taxon>Arthropoda</taxon>
        <taxon>Hexapoda</taxon>
        <taxon>Insecta</taxon>
        <taxon>Pterygota</taxon>
        <taxon>Neoptera</taxon>
        <taxon>Endopterygota</taxon>
        <taxon>Hymenoptera</taxon>
        <taxon>Apocrita</taxon>
        <taxon>Aculeata</taxon>
        <taxon>Formicoidea</taxon>
        <taxon>Formicidae</taxon>
        <taxon>Myrmicinae</taxon>
        <taxon>Cardiocondyla</taxon>
    </lineage>
</organism>
<protein>
    <recommendedName>
        <fullName evidence="10">Odorant receptor</fullName>
    </recommendedName>
</protein>
<evidence type="ECO:0000313" key="12">
    <source>
        <dbReference type="Proteomes" id="UP001430953"/>
    </source>
</evidence>
<comment type="caution">
    <text evidence="10">Lacks conserved residue(s) required for the propagation of feature annotation.</text>
</comment>
<comment type="caution">
    <text evidence="11">The sequence shown here is derived from an EMBL/GenBank/DDBJ whole genome shotgun (WGS) entry which is preliminary data.</text>
</comment>
<dbReference type="InterPro" id="IPR004117">
    <property type="entry name" value="7tm6_olfct_rcpt"/>
</dbReference>
<evidence type="ECO:0000256" key="2">
    <source>
        <dbReference type="ARBA" id="ARBA00022475"/>
    </source>
</evidence>
<keyword evidence="7 10" id="KW-0472">Membrane</keyword>
<dbReference type="PANTHER" id="PTHR21137">
    <property type="entry name" value="ODORANT RECEPTOR"/>
    <property type="match status" value="1"/>
</dbReference>
<gene>
    <name evidence="11" type="ORF">PUN28_012106</name>
</gene>
<proteinExistence type="inferred from homology"/>
<accession>A0AAW2FF28</accession>
<evidence type="ECO:0000256" key="6">
    <source>
        <dbReference type="ARBA" id="ARBA00022989"/>
    </source>
</evidence>
<keyword evidence="6 10" id="KW-1133">Transmembrane helix</keyword>
<evidence type="ECO:0000256" key="4">
    <source>
        <dbReference type="ARBA" id="ARBA00022692"/>
    </source>
</evidence>
<dbReference type="GO" id="GO:0005886">
    <property type="term" value="C:plasma membrane"/>
    <property type="evidence" value="ECO:0007669"/>
    <property type="project" value="UniProtKB-SubCell"/>
</dbReference>
<feature type="transmembrane region" description="Helical" evidence="10">
    <location>
        <begin position="34"/>
        <end position="56"/>
    </location>
</feature>
<feature type="transmembrane region" description="Helical" evidence="10">
    <location>
        <begin position="6"/>
        <end position="22"/>
    </location>
</feature>